<evidence type="ECO:0000313" key="4">
    <source>
        <dbReference type="Proteomes" id="UP000184088"/>
    </source>
</evidence>
<name>A0A1M5FGS4_9THEO</name>
<dbReference type="PANTHER" id="PTHR43169:SF2">
    <property type="entry name" value="NAD_GMP SYNTHASE DOMAIN-CONTAINING PROTEIN"/>
    <property type="match status" value="1"/>
</dbReference>
<dbReference type="PIRSF" id="PIRSF006661">
    <property type="entry name" value="PP-lp_UCP006661"/>
    <property type="match status" value="1"/>
</dbReference>
<dbReference type="GO" id="GO:0016783">
    <property type="term" value="F:sulfurtransferase activity"/>
    <property type="evidence" value="ECO:0007669"/>
    <property type="project" value="InterPro"/>
</dbReference>
<feature type="active site" description="Nucleophile and sulfur donor" evidence="1">
    <location>
        <position position="177"/>
    </location>
</feature>
<proteinExistence type="predicted"/>
<dbReference type="CDD" id="cd01990">
    <property type="entry name" value="LarE-like"/>
    <property type="match status" value="1"/>
</dbReference>
<dbReference type="RefSeq" id="WP_073346595.1">
    <property type="nucleotide sequence ID" value="NZ_FQVH01000064.1"/>
</dbReference>
<dbReference type="InterPro" id="IPR014729">
    <property type="entry name" value="Rossmann-like_a/b/a_fold"/>
</dbReference>
<gene>
    <name evidence="3" type="ORF">SAMN02746089_02754</name>
</gene>
<dbReference type="STRING" id="1121256.SAMN02746089_02754"/>
<dbReference type="NCBIfam" id="TIGR00268">
    <property type="entry name" value="ATP-dependent sacrificial sulfur transferase LarE"/>
    <property type="match status" value="1"/>
</dbReference>
<dbReference type="Pfam" id="PF02540">
    <property type="entry name" value="NAD_synthase"/>
    <property type="match status" value="1"/>
</dbReference>
<protein>
    <recommendedName>
        <fullName evidence="2">NAD/GMP synthase domain-containing protein</fullName>
    </recommendedName>
</protein>
<evidence type="ECO:0000256" key="1">
    <source>
        <dbReference type="PIRSR" id="PIRSR006661-1"/>
    </source>
</evidence>
<evidence type="ECO:0000313" key="3">
    <source>
        <dbReference type="EMBL" id="SHF90694.1"/>
    </source>
</evidence>
<dbReference type="Gene3D" id="3.40.50.620">
    <property type="entry name" value="HUPs"/>
    <property type="match status" value="1"/>
</dbReference>
<dbReference type="EMBL" id="FQVH01000064">
    <property type="protein sequence ID" value="SHF90694.1"/>
    <property type="molecule type" value="Genomic_DNA"/>
</dbReference>
<reference evidence="3 4" key="1">
    <citation type="submission" date="2016-11" db="EMBL/GenBank/DDBJ databases">
        <authorList>
            <person name="Jaros S."/>
            <person name="Januszkiewicz K."/>
            <person name="Wedrychowicz H."/>
        </authorList>
    </citation>
    <scope>NUCLEOTIDE SEQUENCE [LARGE SCALE GENOMIC DNA]</scope>
    <source>
        <strain evidence="3 4">DSM 17918</strain>
    </source>
</reference>
<feature type="domain" description="NAD/GMP synthase" evidence="2">
    <location>
        <begin position="5"/>
        <end position="79"/>
    </location>
</feature>
<accession>A0A1M5FGS4</accession>
<dbReference type="GO" id="GO:0006163">
    <property type="term" value="P:purine nucleotide metabolic process"/>
    <property type="evidence" value="ECO:0007669"/>
    <property type="project" value="UniProtKB-ARBA"/>
</dbReference>
<dbReference type="PANTHER" id="PTHR43169">
    <property type="entry name" value="EXSB FAMILY PROTEIN"/>
    <property type="match status" value="1"/>
</dbReference>
<keyword evidence="4" id="KW-1185">Reference proteome</keyword>
<dbReference type="SUPFAM" id="SSF52402">
    <property type="entry name" value="Adenine nucleotide alpha hydrolases-like"/>
    <property type="match status" value="1"/>
</dbReference>
<dbReference type="Proteomes" id="UP000184088">
    <property type="component" value="Unassembled WGS sequence"/>
</dbReference>
<dbReference type="AlphaFoldDB" id="A0A1M5FGS4"/>
<dbReference type="InterPro" id="IPR052188">
    <property type="entry name" value="Ni-pincer_cofactor_biosynth"/>
</dbReference>
<evidence type="ECO:0000259" key="2">
    <source>
        <dbReference type="Pfam" id="PF02540"/>
    </source>
</evidence>
<organism evidence="3 4">
    <name type="scientific">Caldanaerobius fijiensis DSM 17918</name>
    <dbReference type="NCBI Taxonomy" id="1121256"/>
    <lineage>
        <taxon>Bacteria</taxon>
        <taxon>Bacillati</taxon>
        <taxon>Bacillota</taxon>
        <taxon>Clostridia</taxon>
        <taxon>Thermoanaerobacterales</taxon>
        <taxon>Thermoanaerobacteraceae</taxon>
        <taxon>Caldanaerobius</taxon>
    </lineage>
</organism>
<sequence length="280" mass="31893">MDEILQQKLNVLKSYIKELGSLAVAYSGGVDSTFLIKVAHDVLKDKALAVTARSSTYPEREFNEAIKYIQEIGARHIVITSEELDIDGFSSNPIDRCYYCKKELFQKVWKVAKENGIDHIADGSNYDDLNDYRPGMKAAQELKVVSPLKFAKLTKKDIRALSKEMGLPTWDKPSFACLSSRIPYGELITREKLSMIDKAENFLIELGFRQLRVRHHGNIARIELGEKDYDKILNKDLMKKIAAKLKDIGFTYVTLDLEGYRTGSMNEVLKERAETVKNFV</sequence>
<dbReference type="InterPro" id="IPR022310">
    <property type="entry name" value="NAD/GMP_synthase"/>
</dbReference>
<dbReference type="InterPro" id="IPR005232">
    <property type="entry name" value="LarE"/>
</dbReference>
<dbReference type="OrthoDB" id="9776919at2"/>